<feature type="compositionally biased region" description="Basic and acidic residues" evidence="1">
    <location>
        <begin position="35"/>
        <end position="54"/>
    </location>
</feature>
<dbReference type="Proteomes" id="UP000007796">
    <property type="component" value="Unassembled WGS sequence"/>
</dbReference>
<dbReference type="RefSeq" id="XP_014175753.1">
    <property type="nucleotide sequence ID" value="XM_014320278.1"/>
</dbReference>
<dbReference type="AlphaFoldDB" id="F0X6R8"/>
<protein>
    <submittedName>
        <fullName evidence="2">Uncharacterized protein</fullName>
    </submittedName>
</protein>
<name>F0X6R8_GROCL</name>
<organism evidence="3">
    <name type="scientific">Grosmannia clavigera (strain kw1407 / UAMH 11150)</name>
    <name type="common">Blue stain fungus</name>
    <name type="synonym">Graphiocladiella clavigera</name>
    <dbReference type="NCBI Taxonomy" id="655863"/>
    <lineage>
        <taxon>Eukaryota</taxon>
        <taxon>Fungi</taxon>
        <taxon>Dikarya</taxon>
        <taxon>Ascomycota</taxon>
        <taxon>Pezizomycotina</taxon>
        <taxon>Sordariomycetes</taxon>
        <taxon>Sordariomycetidae</taxon>
        <taxon>Ophiostomatales</taxon>
        <taxon>Ophiostomataceae</taxon>
        <taxon>Leptographium</taxon>
    </lineage>
</organism>
<evidence type="ECO:0000256" key="1">
    <source>
        <dbReference type="SAM" id="MobiDB-lite"/>
    </source>
</evidence>
<reference evidence="2 3" key="1">
    <citation type="journal article" date="2011" name="Proc. Natl. Acad. Sci. U.S.A.">
        <title>Genome and transcriptome analyses of the mountain pine beetle-fungal symbiont Grosmannia clavigera, a lodgepole pine pathogen.</title>
        <authorList>
            <person name="DiGuistini S."/>
            <person name="Wang Y."/>
            <person name="Liao N.Y."/>
            <person name="Taylor G."/>
            <person name="Tanguay P."/>
            <person name="Feau N."/>
            <person name="Henrissat B."/>
            <person name="Chan S.K."/>
            <person name="Hesse-Orce U."/>
            <person name="Alamouti S.M."/>
            <person name="Tsui C.K.M."/>
            <person name="Docking R.T."/>
            <person name="Levasseur A."/>
            <person name="Haridas S."/>
            <person name="Robertson G."/>
            <person name="Birol I."/>
            <person name="Holt R.A."/>
            <person name="Marra M.A."/>
            <person name="Hamelin R.C."/>
            <person name="Hirst M."/>
            <person name="Jones S.J.M."/>
            <person name="Bohlmann J."/>
            <person name="Breuil C."/>
        </authorList>
    </citation>
    <scope>NUCLEOTIDE SEQUENCE [LARGE SCALE GENOMIC DNA]</scope>
    <source>
        <strain evidence="3">kw1407 / UAMH 11150</strain>
    </source>
</reference>
<sequence>MGVANAGGGQTEQKQKQKQTVKPLPGTLPISLGHAKGDGYRDFATDESSQRKTESLPFLQGNYTEEEILLSSP</sequence>
<feature type="compositionally biased region" description="Acidic residues" evidence="1">
    <location>
        <begin position="64"/>
        <end position="73"/>
    </location>
</feature>
<keyword evidence="3" id="KW-1185">Reference proteome</keyword>
<dbReference type="HOGENOM" id="CLU_2705037_0_0_1"/>
<dbReference type="GeneID" id="25980042"/>
<evidence type="ECO:0000313" key="3">
    <source>
        <dbReference type="Proteomes" id="UP000007796"/>
    </source>
</evidence>
<gene>
    <name evidence="2" type="ORF">CMQ_6592</name>
</gene>
<proteinExistence type="predicted"/>
<dbReference type="EMBL" id="GL629729">
    <property type="protein sequence ID" value="EFX06271.1"/>
    <property type="molecule type" value="Genomic_DNA"/>
</dbReference>
<accession>F0X6R8</accession>
<evidence type="ECO:0000313" key="2">
    <source>
        <dbReference type="EMBL" id="EFX06271.1"/>
    </source>
</evidence>
<feature type="compositionally biased region" description="Gly residues" evidence="1">
    <location>
        <begin position="1"/>
        <end position="10"/>
    </location>
</feature>
<dbReference type="InParanoid" id="F0X6R8"/>
<feature type="region of interest" description="Disordered" evidence="1">
    <location>
        <begin position="1"/>
        <end position="73"/>
    </location>
</feature>